<protein>
    <recommendedName>
        <fullName evidence="2">Retrotransposon gag domain-containing protein</fullName>
    </recommendedName>
</protein>
<name>A0A9Q0K253_9MAGN</name>
<reference evidence="3" key="1">
    <citation type="journal article" date="2023" name="Plant J.">
        <title>The genome of the king protea, Protea cynaroides.</title>
        <authorList>
            <person name="Chang J."/>
            <person name="Duong T.A."/>
            <person name="Schoeman C."/>
            <person name="Ma X."/>
            <person name="Roodt D."/>
            <person name="Barker N."/>
            <person name="Li Z."/>
            <person name="Van de Peer Y."/>
            <person name="Mizrachi E."/>
        </authorList>
    </citation>
    <scope>NUCLEOTIDE SEQUENCE</scope>
    <source>
        <tissue evidence="3">Young leaves</tissue>
    </source>
</reference>
<dbReference type="OrthoDB" id="1749531at2759"/>
<sequence length="164" mass="18520">MAEGTCNRHVETAMEKISAQLVNLQQQMALLLPLQQQVEKLAAEVEAGKQDKQPSNAPYLAPDGEGVGDISSVSGKITSTQPIRIDFPRFSGGDPTEWLFKVEQFFSFHQTQEIHKISLISIHLDGAASSWFQWMSHNKQLRSWREFELALKFRFGPSAYDDPQ</sequence>
<dbReference type="InterPro" id="IPR005162">
    <property type="entry name" value="Retrotrans_gag_dom"/>
</dbReference>
<dbReference type="AlphaFoldDB" id="A0A9Q0K253"/>
<dbReference type="Pfam" id="PF03732">
    <property type="entry name" value="Retrotrans_gag"/>
    <property type="match status" value="1"/>
</dbReference>
<evidence type="ECO:0000259" key="2">
    <source>
        <dbReference type="Pfam" id="PF03732"/>
    </source>
</evidence>
<evidence type="ECO:0000256" key="1">
    <source>
        <dbReference type="SAM" id="MobiDB-lite"/>
    </source>
</evidence>
<proteinExistence type="predicted"/>
<gene>
    <name evidence="3" type="ORF">NE237_026291</name>
</gene>
<feature type="region of interest" description="Disordered" evidence="1">
    <location>
        <begin position="45"/>
        <end position="73"/>
    </location>
</feature>
<feature type="domain" description="Retrotransposon gag" evidence="2">
    <location>
        <begin position="119"/>
        <end position="161"/>
    </location>
</feature>
<organism evidence="3 4">
    <name type="scientific">Protea cynaroides</name>
    <dbReference type="NCBI Taxonomy" id="273540"/>
    <lineage>
        <taxon>Eukaryota</taxon>
        <taxon>Viridiplantae</taxon>
        <taxon>Streptophyta</taxon>
        <taxon>Embryophyta</taxon>
        <taxon>Tracheophyta</taxon>
        <taxon>Spermatophyta</taxon>
        <taxon>Magnoliopsida</taxon>
        <taxon>Proteales</taxon>
        <taxon>Proteaceae</taxon>
        <taxon>Protea</taxon>
    </lineage>
</organism>
<evidence type="ECO:0000313" key="3">
    <source>
        <dbReference type="EMBL" id="KAJ4959180.1"/>
    </source>
</evidence>
<dbReference type="Proteomes" id="UP001141806">
    <property type="component" value="Unassembled WGS sequence"/>
</dbReference>
<dbReference type="EMBL" id="JAMYWD010000010">
    <property type="protein sequence ID" value="KAJ4959180.1"/>
    <property type="molecule type" value="Genomic_DNA"/>
</dbReference>
<accession>A0A9Q0K253</accession>
<keyword evidence="4" id="KW-1185">Reference proteome</keyword>
<evidence type="ECO:0000313" key="4">
    <source>
        <dbReference type="Proteomes" id="UP001141806"/>
    </source>
</evidence>
<comment type="caution">
    <text evidence="3">The sequence shown here is derived from an EMBL/GenBank/DDBJ whole genome shotgun (WGS) entry which is preliminary data.</text>
</comment>